<reference evidence="2 3" key="1">
    <citation type="submission" date="2016-11" db="EMBL/GenBank/DDBJ databases">
        <title>Genome sequencing of Zhihengliuella aestuarii B18 antagonistic to Plasmodiophora brassicae.</title>
        <authorList>
            <person name="Luo Y."/>
        </authorList>
    </citation>
    <scope>NUCLEOTIDE SEQUENCE [LARGE SCALE GENOMIC DNA]</scope>
    <source>
        <strain evidence="2 3">B18</strain>
    </source>
</reference>
<dbReference type="Gene3D" id="3.20.20.140">
    <property type="entry name" value="Metal-dependent hydrolases"/>
    <property type="match status" value="1"/>
</dbReference>
<accession>A0A1L2ZLQ3</accession>
<keyword evidence="2" id="KW-0378">Hydrolase</keyword>
<gene>
    <name evidence="2" type="ORF">BHE16_02810</name>
</gene>
<dbReference type="Gene3D" id="2.30.40.10">
    <property type="entry name" value="Urease, subunit C, domain 1"/>
    <property type="match status" value="1"/>
</dbReference>
<keyword evidence="3" id="KW-1185">Reference proteome</keyword>
<dbReference type="PANTHER" id="PTHR22642">
    <property type="entry name" value="IMIDAZOLONEPROPIONASE"/>
    <property type="match status" value="1"/>
</dbReference>
<organism evidence="2 3">
    <name type="scientific">Neomicrococcus aestuarii</name>
    <dbReference type="NCBI Taxonomy" id="556325"/>
    <lineage>
        <taxon>Bacteria</taxon>
        <taxon>Bacillati</taxon>
        <taxon>Actinomycetota</taxon>
        <taxon>Actinomycetes</taxon>
        <taxon>Micrococcales</taxon>
        <taxon>Micrococcaceae</taxon>
        <taxon>Neomicrococcus</taxon>
    </lineage>
</organism>
<evidence type="ECO:0000259" key="1">
    <source>
        <dbReference type="Pfam" id="PF07969"/>
    </source>
</evidence>
<dbReference type="EMBL" id="CP018135">
    <property type="protein sequence ID" value="APF40129.1"/>
    <property type="molecule type" value="Genomic_DNA"/>
</dbReference>
<feature type="domain" description="Amidohydrolase 3" evidence="1">
    <location>
        <begin position="58"/>
        <end position="537"/>
    </location>
</feature>
<proteinExistence type="predicted"/>
<dbReference type="SUPFAM" id="SSF51338">
    <property type="entry name" value="Composite domain of metallo-dependent hydrolases"/>
    <property type="match status" value="1"/>
</dbReference>
<dbReference type="Gene3D" id="3.10.310.70">
    <property type="match status" value="1"/>
</dbReference>
<dbReference type="GO" id="GO:0016810">
    <property type="term" value="F:hydrolase activity, acting on carbon-nitrogen (but not peptide) bonds"/>
    <property type="evidence" value="ECO:0007669"/>
    <property type="project" value="InterPro"/>
</dbReference>
<dbReference type="STRING" id="556325.BHE16_02810"/>
<dbReference type="PANTHER" id="PTHR22642:SF2">
    <property type="entry name" value="PROTEIN LONG AFTER FAR-RED 3"/>
    <property type="match status" value="1"/>
</dbReference>
<dbReference type="InterPro" id="IPR032466">
    <property type="entry name" value="Metal_Hydrolase"/>
</dbReference>
<sequence length="543" mass="57265">MHRKGSTSPVSEISLYRNGFIYSTVDPYATAMIVENGQVAWIGGEAAAESLKDSRMTVIDLDGALITPAFVDSHVHVTETGQALTGLDLSKAESAEAVLEAVAAHAETNDRVVGHGWDESRWAGHRVPTPQELERASGGKEVYLTRVDAHSGIANESLQNRLGLSADADRLTGEQHVAARQSVNELSASGLQLLQRKALEHFASRGYGAVVENAAPHISGRADLESLAALANAEQDSLPTVYSLWGELARDEAHARELVGSFGPGVVRGLAGDLRIDGSLGSRTAALNAPYADAAAESGQLYLSADDAAAHLVACTLAGIPGGFHVIGERGLDTVVEALERAAAVVGADRLRGAGHRLEHVEMASDAHIQALAAFGITVSVQPLFDQHWGGSGGMYAQRVGEQRAETMNRFGTMLAAGIPVTFGSDSPVTEANPWRTVAAAFSLNHAAARLSAKAAFIAHTRAGYRAIREASPFLGQLGPSAPATFAVWEPWELSVQTPDERVSAWSTDTRAGTPLLPTLDSGSPQCLRTVKDGNILFDQLSN</sequence>
<protein>
    <submittedName>
        <fullName evidence="2">Amidohydrolase</fullName>
    </submittedName>
</protein>
<dbReference type="InterPro" id="IPR011059">
    <property type="entry name" value="Metal-dep_hydrolase_composite"/>
</dbReference>
<dbReference type="Proteomes" id="UP000183530">
    <property type="component" value="Chromosome"/>
</dbReference>
<dbReference type="KEGG" id="nae:BHE16_02810"/>
<evidence type="ECO:0000313" key="2">
    <source>
        <dbReference type="EMBL" id="APF40129.1"/>
    </source>
</evidence>
<dbReference type="AlphaFoldDB" id="A0A1L2ZLQ3"/>
<dbReference type="SUPFAM" id="SSF51556">
    <property type="entry name" value="Metallo-dependent hydrolases"/>
    <property type="match status" value="1"/>
</dbReference>
<evidence type="ECO:0000313" key="3">
    <source>
        <dbReference type="Proteomes" id="UP000183530"/>
    </source>
</evidence>
<name>A0A1L2ZLQ3_9MICC</name>
<dbReference type="InterPro" id="IPR013108">
    <property type="entry name" value="Amidohydro_3"/>
</dbReference>
<dbReference type="Pfam" id="PF07969">
    <property type="entry name" value="Amidohydro_3"/>
    <property type="match status" value="1"/>
</dbReference>